<sequence>MAADEERRRTGRAGGGHRGPGAADGRRRGDKGKEQPPAEDLRSASRSTNERAPARRRARRGHPRSDDEADASGSQASDRERPGLGGLDRAAQDELVAAIEAAATFPTQERQDMQLDLNMLLLTRGNALAGTRGMIAPPPLLDTLNYLLLALLSAMLQSCIRQATDAIAATSMAQVTSCQTQLVRMFQTQQEAVNRSLAVQTRDIASIGQRADALEAEQAAMRKQIGDINKALALAEKELPIMDFQELEAWSRQPNPRIFSIGAPQLVGPAQALQGLEEWIRAAGLTHDMVRIDPVVPAKRFNVMVQGGDGVALPRSQALARHLRGPAGRNGWRSFSAQSVGGGVVPLYLSPDKSPQQVRMEIQSRKLSVLLAEALPDQSFSAQRARGIITSQGVKVAELEMGESRNTDTIIRWNPDMVARLHIDRESINTQFKKAFSTEDNTEWLRRRKLALLATYMKVNAIIAVQEVHGSEDALSEKWKTSCAFLASNFFYADSRHLDKYANLLLTFDSKLLRHLVKYTTFSHDIHAYRFDIVADGRAALLAITDSTGKCSMQIFNIHNYDLKPHEFTAVESQWPTHYDKSSKQLSTIDRIFLGIDAHAMLSVSTILTTARDAMELSEEGISDHAPLVLQITAARHVPRDEQPIPTHLFNHRKYPETYTLMLDHCSLAGETAEGRWRAAKQRMKLAARRVRDHQLRTNFSLHVKDSTVETSYMGFKSAARAVWRQDAVLAGRLLESCPVLAAHLHVTDGTVRLVDPHSFAANFDAIAERVHSLRRQAAEAAARTANVRDSAAWRRVERKAARHAQLWVPWRRRMILSGLRVDSAPRAAKDSKVAQHVVSDPAGMKATVANYWGEIFAKVPNSEQLKALGAFLDKHAPRKPEPIATSSTSPEQKGFTAGRRFVDHIPYLDAECRREGLLPDAATRRPMFLSFDFRQAFPSLFREVIEKVLPRYGVPLGFCNVVAALYSNCLAFSSFRAEGTSAELEPLIDSTFVSIEFAFNLQLALHKCALVPLWEELSEGTLQDVKSFLAKEVPRWSGFRVDSTAKYLGTHLGPGVTDFGIWKAAAGKWWTRCWELARTGMATSLAARACNINALPCLSYLAQFYFIVPAIWKVEFTSLHRLLRLPPSSMRKADILSMSAWCGSPSPTGLFPCTLAAMMRTAENTVRGWEAHLHHFHEAAVEHAPLIDVIKGNWSPPWWQTRRAIVQNFAMITDTYGQLDIPRPTLDVLSVPIPSRYIKIAKTAMTLETKAAAAASPTRKPKRQATAAISLRGSLYPEDLVATIHRRLRRWGVVCSLPELRERWPPLRDKLTEVRPAWMWSWIRTAVNGWTTSRRMSAVIDARPCLFGCDEVDALEHYVVCPILRALTAGDADADSLGHGIEFLGLGDEQYHARRPIKDCIYSVGLMCQCYHIQKHRVDVGLDAGAAHRAGVRLAALHRMQA</sequence>
<evidence type="ECO:0000313" key="3">
    <source>
        <dbReference type="Proteomes" id="UP001189429"/>
    </source>
</evidence>
<feature type="compositionally biased region" description="Basic and acidic residues" evidence="1">
    <location>
        <begin position="24"/>
        <end position="53"/>
    </location>
</feature>
<dbReference type="Proteomes" id="UP001189429">
    <property type="component" value="Unassembled WGS sequence"/>
</dbReference>
<accession>A0ABN9UQN4</accession>
<feature type="region of interest" description="Disordered" evidence="1">
    <location>
        <begin position="1"/>
        <end position="86"/>
    </location>
</feature>
<dbReference type="EMBL" id="CAUYUJ010016004">
    <property type="protein sequence ID" value="CAK0860702.1"/>
    <property type="molecule type" value="Genomic_DNA"/>
</dbReference>
<evidence type="ECO:0008006" key="4">
    <source>
        <dbReference type="Google" id="ProtNLM"/>
    </source>
</evidence>
<evidence type="ECO:0000313" key="2">
    <source>
        <dbReference type="EMBL" id="CAK0860702.1"/>
    </source>
</evidence>
<protein>
    <recommendedName>
        <fullName evidence="4">Reverse transcriptase domain-containing protein</fullName>
    </recommendedName>
</protein>
<keyword evidence="3" id="KW-1185">Reference proteome</keyword>
<reference evidence="2" key="1">
    <citation type="submission" date="2023-10" db="EMBL/GenBank/DDBJ databases">
        <authorList>
            <person name="Chen Y."/>
            <person name="Shah S."/>
            <person name="Dougan E. K."/>
            <person name="Thang M."/>
            <person name="Chan C."/>
        </authorList>
    </citation>
    <scope>NUCLEOTIDE SEQUENCE [LARGE SCALE GENOMIC DNA]</scope>
</reference>
<name>A0ABN9UQN4_9DINO</name>
<organism evidence="2 3">
    <name type="scientific">Prorocentrum cordatum</name>
    <dbReference type="NCBI Taxonomy" id="2364126"/>
    <lineage>
        <taxon>Eukaryota</taxon>
        <taxon>Sar</taxon>
        <taxon>Alveolata</taxon>
        <taxon>Dinophyceae</taxon>
        <taxon>Prorocentrales</taxon>
        <taxon>Prorocentraceae</taxon>
        <taxon>Prorocentrum</taxon>
    </lineage>
</organism>
<proteinExistence type="predicted"/>
<comment type="caution">
    <text evidence="2">The sequence shown here is derived from an EMBL/GenBank/DDBJ whole genome shotgun (WGS) entry which is preliminary data.</text>
</comment>
<gene>
    <name evidence="2" type="ORF">PCOR1329_LOCUS49594</name>
</gene>
<evidence type="ECO:0000256" key="1">
    <source>
        <dbReference type="SAM" id="MobiDB-lite"/>
    </source>
</evidence>